<dbReference type="InterPro" id="IPR003481">
    <property type="entry name" value="FliD_N"/>
</dbReference>
<dbReference type="PANTHER" id="PTHR30288:SF0">
    <property type="entry name" value="FLAGELLAR HOOK-ASSOCIATED PROTEIN 2"/>
    <property type="match status" value="1"/>
</dbReference>
<feature type="domain" description="Flagellar hook-associated protein 2 C-terminal" evidence="8">
    <location>
        <begin position="191"/>
        <end position="462"/>
    </location>
</feature>
<organism evidence="9 10">
    <name type="scientific">Paenibacillus alvei TS-15</name>
    <dbReference type="NCBI Taxonomy" id="1117108"/>
    <lineage>
        <taxon>Bacteria</taxon>
        <taxon>Bacillati</taxon>
        <taxon>Bacillota</taxon>
        <taxon>Bacilli</taxon>
        <taxon>Bacillales</taxon>
        <taxon>Paenibacillaceae</taxon>
        <taxon>Paenibacillus</taxon>
    </lineage>
</organism>
<evidence type="ECO:0000256" key="1">
    <source>
        <dbReference type="ARBA" id="ARBA00009764"/>
    </source>
</evidence>
<evidence type="ECO:0000256" key="4">
    <source>
        <dbReference type="ARBA" id="ARBA00023143"/>
    </source>
</evidence>
<feature type="region of interest" description="Disordered" evidence="6">
    <location>
        <begin position="258"/>
        <end position="277"/>
    </location>
</feature>
<reference evidence="9 10" key="1">
    <citation type="submission" date="2013-05" db="EMBL/GenBank/DDBJ databases">
        <authorList>
            <person name="Strain E.A."/>
            <person name="Brown E."/>
            <person name="Allard M.W."/>
            <person name="Luo Y.L."/>
        </authorList>
    </citation>
    <scope>NUCLEOTIDE SEQUENCE [LARGE SCALE GENOMIC DNA]</scope>
    <source>
        <strain evidence="9 10">TS-15</strain>
    </source>
</reference>
<keyword evidence="9" id="KW-0282">Flagellum</keyword>
<dbReference type="eggNOG" id="COG1345">
    <property type="taxonomic scope" value="Bacteria"/>
</dbReference>
<feature type="coiled-coil region" evidence="5">
    <location>
        <begin position="418"/>
        <end position="445"/>
    </location>
</feature>
<dbReference type="GO" id="GO:0005576">
    <property type="term" value="C:extracellular region"/>
    <property type="evidence" value="ECO:0007669"/>
    <property type="project" value="UniProtKB-SubCell"/>
</dbReference>
<dbReference type="InterPro" id="IPR040026">
    <property type="entry name" value="FliD"/>
</dbReference>
<comment type="function">
    <text evidence="5">Required for morphogenesis and for the elongation of the flagellar filament by facilitating polymerization of the flagellin monomers at the tip of growing filament. Forms a capping structure, which prevents flagellin subunits (transported through the central channel of the flagellum) from leaking out without polymerization at the distal end.</text>
</comment>
<comment type="similarity">
    <text evidence="1 5">Belongs to the FliD family.</text>
</comment>
<dbReference type="GO" id="GO:0007155">
    <property type="term" value="P:cell adhesion"/>
    <property type="evidence" value="ECO:0007669"/>
    <property type="project" value="InterPro"/>
</dbReference>
<proteinExistence type="inferred from homology"/>
<protein>
    <recommendedName>
        <fullName evidence="5">Flagellar hook-associated protein 2</fullName>
        <shortName evidence="5">HAP2</shortName>
    </recommendedName>
    <alternativeName>
        <fullName evidence="5">Flagellar cap protein</fullName>
    </alternativeName>
</protein>
<dbReference type="GO" id="GO:0009421">
    <property type="term" value="C:bacterial-type flagellum filament cap"/>
    <property type="evidence" value="ECO:0007669"/>
    <property type="project" value="InterPro"/>
</dbReference>
<feature type="domain" description="Flagellar hook-associated protein 2 N-terminal" evidence="7">
    <location>
        <begin position="1"/>
        <end position="94"/>
    </location>
</feature>
<evidence type="ECO:0000256" key="6">
    <source>
        <dbReference type="SAM" id="MobiDB-lite"/>
    </source>
</evidence>
<evidence type="ECO:0000256" key="3">
    <source>
        <dbReference type="ARBA" id="ARBA00023054"/>
    </source>
</evidence>
<dbReference type="PANTHER" id="PTHR30288">
    <property type="entry name" value="FLAGELLAR CAP/ASSEMBLY PROTEIN FLID"/>
    <property type="match status" value="1"/>
</dbReference>
<evidence type="ECO:0000313" key="9">
    <source>
        <dbReference type="EMBL" id="EPY07953.1"/>
    </source>
</evidence>
<comment type="caution">
    <text evidence="9">The sequence shown here is derived from an EMBL/GenBank/DDBJ whole genome shotgun (WGS) entry which is preliminary data.</text>
</comment>
<evidence type="ECO:0000259" key="8">
    <source>
        <dbReference type="Pfam" id="PF07195"/>
    </source>
</evidence>
<dbReference type="GO" id="GO:0071973">
    <property type="term" value="P:bacterial-type flagellum-dependent cell motility"/>
    <property type="evidence" value="ECO:0007669"/>
    <property type="project" value="TreeGrafter"/>
</dbReference>
<evidence type="ECO:0000256" key="5">
    <source>
        <dbReference type="RuleBase" id="RU362066"/>
    </source>
</evidence>
<dbReference type="AlphaFoldDB" id="S9SUX9"/>
<accession>S9SUX9</accession>
<gene>
    <name evidence="9" type="ORF">PAALTS15_06904</name>
</gene>
<keyword evidence="9" id="KW-0969">Cilium</keyword>
<dbReference type="InterPro" id="IPR010809">
    <property type="entry name" value="FliD_C"/>
</dbReference>
<sequence length="473" mass="52742">MDTDKMIKDLMKVERMPVDKIKQQKQTVMWKRDEYRTMNSTLTSIRSIVDKMRFATSFNKQNAVSSNNGVVTATSSASAVSGSYSIRVDKLASSAVLIGAKNPIDVKDKISFNGDFEVNGVNIHVDSDDTYESVMKKISSSKAGATISYDSINKSFMMSSTSTGSSANIEIKDPNGDFAKIFNITSTSAQGTNAEVVLNGKKMELENNSFEFNGVKFDLKGVSTSDVSVTATRDTGDIVSQIKEFVKQYNDLVDKVNQSTSARPNRSYRPLTEEEREGMTEKQIDLWESKAKVGLLYRDDILQETLSTLRRSLVDNVKGLGEPNSLSDIGITFKGYLKGMTGELGKLEIDEQKLQDAVNKNPDAVMQLFTKTSNLDQKDPNYKSETGYADRLYTDLTNQINKIIKRIGSGKVSDAVDNSQYGRDIDEMNKRMQTLESRVALVEKRYYKQFTAMEKALQKLNSQGSWLSQQLGQ</sequence>
<dbReference type="Pfam" id="PF02465">
    <property type="entry name" value="FliD_N"/>
    <property type="match status" value="1"/>
</dbReference>
<comment type="subunit">
    <text evidence="2 5">Homopentamer.</text>
</comment>
<evidence type="ECO:0000259" key="7">
    <source>
        <dbReference type="Pfam" id="PF02465"/>
    </source>
</evidence>
<keyword evidence="9" id="KW-0966">Cell projection</keyword>
<dbReference type="EMBL" id="ATMT01000028">
    <property type="protein sequence ID" value="EPY07953.1"/>
    <property type="molecule type" value="Genomic_DNA"/>
</dbReference>
<keyword evidence="4 5" id="KW-0975">Bacterial flagellum</keyword>
<keyword evidence="5" id="KW-0964">Secreted</keyword>
<keyword evidence="3 5" id="KW-0175">Coiled coil</keyword>
<evidence type="ECO:0000313" key="10">
    <source>
        <dbReference type="Proteomes" id="UP000015344"/>
    </source>
</evidence>
<dbReference type="PATRIC" id="fig|1117108.3.peg.1418"/>
<name>S9SUX9_PAEAL</name>
<dbReference type="GO" id="GO:0009424">
    <property type="term" value="C:bacterial-type flagellum hook"/>
    <property type="evidence" value="ECO:0007669"/>
    <property type="project" value="UniProtKB-UniRule"/>
</dbReference>
<dbReference type="Proteomes" id="UP000015344">
    <property type="component" value="Unassembled WGS sequence"/>
</dbReference>
<evidence type="ECO:0000256" key="2">
    <source>
        <dbReference type="ARBA" id="ARBA00011255"/>
    </source>
</evidence>
<comment type="subcellular location">
    <subcellularLocation>
        <location evidence="5">Secreted</location>
    </subcellularLocation>
    <subcellularLocation>
        <location evidence="5">Bacterial flagellum</location>
    </subcellularLocation>
</comment>
<dbReference type="Pfam" id="PF07195">
    <property type="entry name" value="FliD_C"/>
    <property type="match status" value="1"/>
</dbReference>